<protein>
    <recommendedName>
        <fullName evidence="8">Holo-[acyl-carrier-protein] synthase</fullName>
        <shortName evidence="8">Holo-ACP synthase</shortName>
        <ecNumber evidence="8">2.7.8.7</ecNumber>
    </recommendedName>
    <alternativeName>
        <fullName evidence="8">4'-phosphopantetheinyl transferase AcpS</fullName>
    </alternativeName>
</protein>
<proteinExistence type="inferred from homology"/>
<reference evidence="10 11" key="1">
    <citation type="submission" date="2023-02" db="EMBL/GenBank/DDBJ databases">
        <title>Genome sequence of Lacticaseibacillus sp. KACC 23028.</title>
        <authorList>
            <person name="Kim S."/>
            <person name="Heo J."/>
            <person name="Kwon S.-W."/>
        </authorList>
    </citation>
    <scope>NUCLEOTIDE SEQUENCE [LARGE SCALE GENOMIC DNA]</scope>
    <source>
        <strain evidence="10 11">KACC 23028</strain>
    </source>
</reference>
<dbReference type="InterPro" id="IPR008278">
    <property type="entry name" value="4-PPantetheinyl_Trfase_dom"/>
</dbReference>
<dbReference type="Gene3D" id="3.90.470.20">
    <property type="entry name" value="4'-phosphopantetheinyl transferase domain"/>
    <property type="match status" value="1"/>
</dbReference>
<evidence type="ECO:0000256" key="8">
    <source>
        <dbReference type="HAMAP-Rule" id="MF_00101"/>
    </source>
</evidence>
<evidence type="ECO:0000313" key="10">
    <source>
        <dbReference type="EMBL" id="WDF83042.1"/>
    </source>
</evidence>
<dbReference type="InterPro" id="IPR037143">
    <property type="entry name" value="4-PPantetheinyl_Trfase_dom_sf"/>
</dbReference>
<evidence type="ECO:0000256" key="7">
    <source>
        <dbReference type="ARBA" id="ARBA00023160"/>
    </source>
</evidence>
<evidence type="ECO:0000256" key="5">
    <source>
        <dbReference type="ARBA" id="ARBA00022842"/>
    </source>
</evidence>
<keyword evidence="7 8" id="KW-0275">Fatty acid biosynthesis</keyword>
<dbReference type="SUPFAM" id="SSF56214">
    <property type="entry name" value="4'-phosphopantetheinyl transferase"/>
    <property type="match status" value="1"/>
</dbReference>
<dbReference type="Proteomes" id="UP001220377">
    <property type="component" value="Chromosome"/>
</dbReference>
<dbReference type="Pfam" id="PF01648">
    <property type="entry name" value="ACPS"/>
    <property type="match status" value="1"/>
</dbReference>
<evidence type="ECO:0000313" key="11">
    <source>
        <dbReference type="Proteomes" id="UP001220377"/>
    </source>
</evidence>
<comment type="similarity">
    <text evidence="8">Belongs to the P-Pant transferase superfamily. AcpS family.</text>
</comment>
<evidence type="ECO:0000256" key="4">
    <source>
        <dbReference type="ARBA" id="ARBA00022832"/>
    </source>
</evidence>
<comment type="catalytic activity">
    <reaction evidence="8">
        <text>apo-[ACP] + CoA = holo-[ACP] + adenosine 3',5'-bisphosphate + H(+)</text>
        <dbReference type="Rhea" id="RHEA:12068"/>
        <dbReference type="Rhea" id="RHEA-COMP:9685"/>
        <dbReference type="Rhea" id="RHEA-COMP:9690"/>
        <dbReference type="ChEBI" id="CHEBI:15378"/>
        <dbReference type="ChEBI" id="CHEBI:29999"/>
        <dbReference type="ChEBI" id="CHEBI:57287"/>
        <dbReference type="ChEBI" id="CHEBI:58343"/>
        <dbReference type="ChEBI" id="CHEBI:64479"/>
        <dbReference type="EC" id="2.7.8.7"/>
    </reaction>
</comment>
<accession>A0ABY7WS80</accession>
<dbReference type="NCBIfam" id="TIGR00556">
    <property type="entry name" value="pantethn_trn"/>
    <property type="match status" value="1"/>
</dbReference>
<comment type="function">
    <text evidence="8">Transfers the 4'-phosphopantetheine moiety from coenzyme A to a Ser of acyl-carrier-protein.</text>
</comment>
<feature type="binding site" evidence="8">
    <location>
        <position position="8"/>
    </location>
    <ligand>
        <name>Mg(2+)</name>
        <dbReference type="ChEBI" id="CHEBI:18420"/>
    </ligand>
</feature>
<feature type="domain" description="4'-phosphopantetheinyl transferase" evidence="9">
    <location>
        <begin position="4"/>
        <end position="103"/>
    </location>
</feature>
<evidence type="ECO:0000256" key="1">
    <source>
        <dbReference type="ARBA" id="ARBA00022516"/>
    </source>
</evidence>
<dbReference type="GO" id="GO:0008897">
    <property type="term" value="F:holo-[acyl-carrier-protein] synthase activity"/>
    <property type="evidence" value="ECO:0007669"/>
    <property type="project" value="UniProtKB-EC"/>
</dbReference>
<sequence length="118" mass="12768">MIKGIGVDVTEIARVAKAQTKNSHFARKVLTDAEYAVWQGMRGNRANQYLAGRFSVKESYSKAYGTGLGVIQLHDVSTLTDDAGRPFIAAGPHPGPAHVSISHTDTLVFTEVILEDLD</sequence>
<feature type="binding site" evidence="8">
    <location>
        <position position="58"/>
    </location>
    <ligand>
        <name>Mg(2+)</name>
        <dbReference type="ChEBI" id="CHEBI:18420"/>
    </ligand>
</feature>
<dbReference type="RefSeq" id="WP_274260920.1">
    <property type="nucleotide sequence ID" value="NZ_CP117884.1"/>
</dbReference>
<keyword evidence="3 8" id="KW-0479">Metal-binding</keyword>
<dbReference type="NCBIfam" id="TIGR00516">
    <property type="entry name" value="acpS"/>
    <property type="match status" value="1"/>
</dbReference>
<dbReference type="HAMAP" id="MF_00101">
    <property type="entry name" value="AcpS"/>
    <property type="match status" value="1"/>
</dbReference>
<keyword evidence="4 8" id="KW-0276">Fatty acid metabolism</keyword>
<evidence type="ECO:0000256" key="3">
    <source>
        <dbReference type="ARBA" id="ARBA00022723"/>
    </source>
</evidence>
<comment type="cofactor">
    <cofactor evidence="8">
        <name>Mg(2+)</name>
        <dbReference type="ChEBI" id="CHEBI:18420"/>
    </cofactor>
</comment>
<dbReference type="EMBL" id="CP117884">
    <property type="protein sequence ID" value="WDF83042.1"/>
    <property type="molecule type" value="Genomic_DNA"/>
</dbReference>
<dbReference type="InterPro" id="IPR002582">
    <property type="entry name" value="ACPS"/>
</dbReference>
<evidence type="ECO:0000256" key="2">
    <source>
        <dbReference type="ARBA" id="ARBA00022679"/>
    </source>
</evidence>
<keyword evidence="2 8" id="KW-0808">Transferase</keyword>
<dbReference type="EC" id="2.7.8.7" evidence="8"/>
<keyword evidence="11" id="KW-1185">Reference proteome</keyword>
<gene>
    <name evidence="8 10" type="primary">acpS</name>
    <name evidence="10" type="ORF">PQ472_02010</name>
</gene>
<keyword evidence="8" id="KW-0963">Cytoplasm</keyword>
<dbReference type="InterPro" id="IPR004568">
    <property type="entry name" value="Ppantetheine-prot_Trfase_dom"/>
</dbReference>
<keyword evidence="5 8" id="KW-0460">Magnesium</keyword>
<organism evidence="10 11">
    <name type="scientific">Lacticaseibacillus pabuli</name>
    <dbReference type="NCBI Taxonomy" id="3025672"/>
    <lineage>
        <taxon>Bacteria</taxon>
        <taxon>Bacillati</taxon>
        <taxon>Bacillota</taxon>
        <taxon>Bacilli</taxon>
        <taxon>Lactobacillales</taxon>
        <taxon>Lactobacillaceae</taxon>
        <taxon>Lacticaseibacillus</taxon>
    </lineage>
</organism>
<evidence type="ECO:0000256" key="6">
    <source>
        <dbReference type="ARBA" id="ARBA00023098"/>
    </source>
</evidence>
<comment type="subcellular location">
    <subcellularLocation>
        <location evidence="8">Cytoplasm</location>
    </subcellularLocation>
</comment>
<name>A0ABY7WS80_9LACO</name>
<keyword evidence="6 8" id="KW-0443">Lipid metabolism</keyword>
<evidence type="ECO:0000259" key="9">
    <source>
        <dbReference type="Pfam" id="PF01648"/>
    </source>
</evidence>
<keyword evidence="1 8" id="KW-0444">Lipid biosynthesis</keyword>